<dbReference type="EMBL" id="MHQS01000015">
    <property type="protein sequence ID" value="OHA08532.1"/>
    <property type="molecule type" value="Genomic_DNA"/>
</dbReference>
<evidence type="ECO:0000256" key="1">
    <source>
        <dbReference type="SAM" id="Phobius"/>
    </source>
</evidence>
<dbReference type="AlphaFoldDB" id="A0A1G2LCM5"/>
<feature type="domain" description="EamA" evidence="2">
    <location>
        <begin position="153"/>
        <end position="283"/>
    </location>
</feature>
<feature type="transmembrane region" description="Helical" evidence="1">
    <location>
        <begin position="155"/>
        <end position="175"/>
    </location>
</feature>
<comment type="caution">
    <text evidence="3">The sequence shown here is derived from an EMBL/GenBank/DDBJ whole genome shotgun (WGS) entry which is preliminary data.</text>
</comment>
<feature type="transmembrane region" description="Helical" evidence="1">
    <location>
        <begin position="181"/>
        <end position="200"/>
    </location>
</feature>
<reference evidence="3 4" key="1">
    <citation type="journal article" date="2016" name="Nat. Commun.">
        <title>Thousands of microbial genomes shed light on interconnected biogeochemical processes in an aquifer system.</title>
        <authorList>
            <person name="Anantharaman K."/>
            <person name="Brown C.T."/>
            <person name="Hug L.A."/>
            <person name="Sharon I."/>
            <person name="Castelle C.J."/>
            <person name="Probst A.J."/>
            <person name="Thomas B.C."/>
            <person name="Singh A."/>
            <person name="Wilkins M.J."/>
            <person name="Karaoz U."/>
            <person name="Brodie E.L."/>
            <person name="Williams K.H."/>
            <person name="Hubbard S.S."/>
            <person name="Banfield J.F."/>
        </authorList>
    </citation>
    <scope>NUCLEOTIDE SEQUENCE [LARGE SCALE GENOMIC DNA]</scope>
</reference>
<gene>
    <name evidence="3" type="ORF">A3B37_00325</name>
</gene>
<feature type="transmembrane region" description="Helical" evidence="1">
    <location>
        <begin position="116"/>
        <end position="134"/>
    </location>
</feature>
<dbReference type="GO" id="GO:0016020">
    <property type="term" value="C:membrane"/>
    <property type="evidence" value="ECO:0007669"/>
    <property type="project" value="InterPro"/>
</dbReference>
<accession>A0A1G2LCM5</accession>
<dbReference type="InterPro" id="IPR000620">
    <property type="entry name" value="EamA_dom"/>
</dbReference>
<keyword evidence="1" id="KW-1133">Transmembrane helix</keyword>
<organism evidence="3 4">
    <name type="scientific">Candidatus Sungbacteria bacterium RIFCSPLOWO2_01_FULL_59_16</name>
    <dbReference type="NCBI Taxonomy" id="1802280"/>
    <lineage>
        <taxon>Bacteria</taxon>
        <taxon>Candidatus Sungiibacteriota</taxon>
    </lineage>
</organism>
<protein>
    <recommendedName>
        <fullName evidence="2">EamA domain-containing protein</fullName>
    </recommendedName>
</protein>
<proteinExistence type="predicted"/>
<dbReference type="SUPFAM" id="SSF103481">
    <property type="entry name" value="Multidrug resistance efflux transporter EmrE"/>
    <property type="match status" value="2"/>
</dbReference>
<dbReference type="Proteomes" id="UP000176705">
    <property type="component" value="Unassembled WGS sequence"/>
</dbReference>
<feature type="transmembrane region" description="Helical" evidence="1">
    <location>
        <begin position="212"/>
        <end position="232"/>
    </location>
</feature>
<dbReference type="InterPro" id="IPR037185">
    <property type="entry name" value="EmrE-like"/>
</dbReference>
<keyword evidence="1" id="KW-0472">Membrane</keyword>
<sequence>MGIFVGLLNALSVGLLDVFLKKLAGLSPNVLTWVRMLAAVPVLAALVTMFHQWAIPPFAFWLIIGVIAVPLELVLAYIGTKAVQIAPLSLIAPLGAFTSFFLIPVGYIVLGELPTLVGFGGVALIVIGSFFLGWRMGERQLRQGLGDILREPGSWLALSGAFIASLTVTLAKFTFRYTTPLLAAFYTTSLEALLLIPLVVASGSLPLLRLKFRHIGGLMAMAGSGIALHYTGLSLLPAVYYISVKRTSTVINVLWGRLFFREDHTRERMTGAALMLIGVILIAVG</sequence>
<dbReference type="Pfam" id="PF00892">
    <property type="entry name" value="EamA"/>
    <property type="match status" value="2"/>
</dbReference>
<feature type="transmembrane region" description="Helical" evidence="1">
    <location>
        <begin position="58"/>
        <end position="78"/>
    </location>
</feature>
<dbReference type="STRING" id="1802280.A3B37_00325"/>
<keyword evidence="1" id="KW-0812">Transmembrane</keyword>
<name>A0A1G2LCM5_9BACT</name>
<feature type="transmembrane region" description="Helical" evidence="1">
    <location>
        <begin position="30"/>
        <end position="52"/>
    </location>
</feature>
<evidence type="ECO:0000313" key="4">
    <source>
        <dbReference type="Proteomes" id="UP000176705"/>
    </source>
</evidence>
<feature type="domain" description="EamA" evidence="2">
    <location>
        <begin position="1"/>
        <end position="132"/>
    </location>
</feature>
<evidence type="ECO:0000313" key="3">
    <source>
        <dbReference type="EMBL" id="OHA08532.1"/>
    </source>
</evidence>
<evidence type="ECO:0000259" key="2">
    <source>
        <dbReference type="Pfam" id="PF00892"/>
    </source>
</evidence>
<feature type="transmembrane region" description="Helical" evidence="1">
    <location>
        <begin position="90"/>
        <end position="110"/>
    </location>
</feature>